<evidence type="ECO:0000256" key="2">
    <source>
        <dbReference type="ARBA" id="ARBA00023315"/>
    </source>
</evidence>
<dbReference type="SUPFAM" id="SSF55729">
    <property type="entry name" value="Acyl-CoA N-acyltransferases (Nat)"/>
    <property type="match status" value="1"/>
</dbReference>
<evidence type="ECO:0000256" key="1">
    <source>
        <dbReference type="ARBA" id="ARBA00022679"/>
    </source>
</evidence>
<name>A0A6J6LQP8_9ZZZZ</name>
<evidence type="ECO:0000313" key="5">
    <source>
        <dbReference type="EMBL" id="CAB4816929.1"/>
    </source>
</evidence>
<dbReference type="Gene3D" id="3.40.630.30">
    <property type="match status" value="1"/>
</dbReference>
<evidence type="ECO:0000313" key="6">
    <source>
        <dbReference type="EMBL" id="CAB4988127.1"/>
    </source>
</evidence>
<dbReference type="Pfam" id="PF24553">
    <property type="entry name" value="Rv0428c_C"/>
    <property type="match status" value="1"/>
</dbReference>
<dbReference type="CDD" id="cd04301">
    <property type="entry name" value="NAT_SF"/>
    <property type="match status" value="1"/>
</dbReference>
<dbReference type="GO" id="GO:0016747">
    <property type="term" value="F:acyltransferase activity, transferring groups other than amino-acyl groups"/>
    <property type="evidence" value="ECO:0007669"/>
    <property type="project" value="InterPro"/>
</dbReference>
<dbReference type="InterPro" id="IPR016181">
    <property type="entry name" value="Acyl_CoA_acyltransferase"/>
</dbReference>
<evidence type="ECO:0000259" key="3">
    <source>
        <dbReference type="PROSITE" id="PS51186"/>
    </source>
</evidence>
<evidence type="ECO:0000313" key="4">
    <source>
        <dbReference type="EMBL" id="CAB4663139.1"/>
    </source>
</evidence>
<dbReference type="EMBL" id="CAFABD010000008">
    <property type="protein sequence ID" value="CAB4816929.1"/>
    <property type="molecule type" value="Genomic_DNA"/>
</dbReference>
<reference evidence="4" key="1">
    <citation type="submission" date="2020-05" db="EMBL/GenBank/DDBJ databases">
        <authorList>
            <person name="Chiriac C."/>
            <person name="Salcher M."/>
            <person name="Ghai R."/>
            <person name="Kavagutti S V."/>
        </authorList>
    </citation>
    <scope>NUCLEOTIDE SEQUENCE</scope>
</reference>
<gene>
    <name evidence="4" type="ORF">UFOPK2329_00073</name>
    <name evidence="5" type="ORF">UFOPK3166_00119</name>
    <name evidence="6" type="ORF">UFOPK4035_00007</name>
</gene>
<dbReference type="PROSITE" id="PS51186">
    <property type="entry name" value="GNAT"/>
    <property type="match status" value="1"/>
</dbReference>
<keyword evidence="2" id="KW-0012">Acyltransferase</keyword>
<protein>
    <submittedName>
        <fullName evidence="4">Unannotated protein</fullName>
    </submittedName>
</protein>
<keyword evidence="1" id="KW-0808">Transferase</keyword>
<organism evidence="4">
    <name type="scientific">freshwater metagenome</name>
    <dbReference type="NCBI Taxonomy" id="449393"/>
    <lineage>
        <taxon>unclassified sequences</taxon>
        <taxon>metagenomes</taxon>
        <taxon>ecological metagenomes</taxon>
    </lineage>
</organism>
<proteinExistence type="predicted"/>
<dbReference type="EMBL" id="CAFBOX010000001">
    <property type="protein sequence ID" value="CAB4988127.1"/>
    <property type="molecule type" value="Genomic_DNA"/>
</dbReference>
<dbReference type="PANTHER" id="PTHR43877:SF2">
    <property type="entry name" value="AMINOALKYLPHOSPHONATE N-ACETYLTRANSFERASE-RELATED"/>
    <property type="match status" value="1"/>
</dbReference>
<dbReference type="PANTHER" id="PTHR43877">
    <property type="entry name" value="AMINOALKYLPHOSPHONATE N-ACETYLTRANSFERASE-RELATED-RELATED"/>
    <property type="match status" value="1"/>
</dbReference>
<dbReference type="AlphaFoldDB" id="A0A6J6LQP8"/>
<dbReference type="InterPro" id="IPR050832">
    <property type="entry name" value="Bact_Acetyltransf"/>
</dbReference>
<sequence>MRLGDYRYPMKWTGATGLMDHIGKRLTIRLHDVDGGYRDIVGILESPSTLRHKDGREITFSQNEIAIYREIIQVPQMAGKGAPLSIRIIELEKLLNSTWSATEQIMHGEWLFRASGKYTMRANSVLPQGAPPYGEPEKNIDEAIQDVITFYAHRDLEPIFHLPLPLYEELFTYLLAHGWREKLRAQVQVADIGISEIKSDSILEISNSCNPEWLSVQGDEQLLNLMEKTPARYYILKRDNNPVAVLRAGIQDDWAVISRLFVKPEYRGLKFSQELMLSVFNDLYSSGIAKVALQVDISNGPAMALYKGLGFRKHHEYSYVIQSEAS</sequence>
<accession>A0A6J6LQP8</accession>
<dbReference type="InterPro" id="IPR000182">
    <property type="entry name" value="GNAT_dom"/>
</dbReference>
<dbReference type="InterPro" id="IPR056935">
    <property type="entry name" value="Rv0428c-like_C"/>
</dbReference>
<feature type="domain" description="N-acetyltransferase" evidence="3">
    <location>
        <begin position="192"/>
        <end position="326"/>
    </location>
</feature>
<dbReference type="EMBL" id="CAEZWZ010000004">
    <property type="protein sequence ID" value="CAB4663139.1"/>
    <property type="molecule type" value="Genomic_DNA"/>
</dbReference>